<dbReference type="GO" id="GO:0046872">
    <property type="term" value="F:metal ion binding"/>
    <property type="evidence" value="ECO:0007669"/>
    <property type="project" value="UniProtKB-KW"/>
</dbReference>
<gene>
    <name evidence="8" type="ORF">BDW02DRAFT_568537</name>
</gene>
<dbReference type="AlphaFoldDB" id="A0A6A5KCB2"/>
<keyword evidence="5 6" id="KW-0460">Magnesium</keyword>
<dbReference type="OrthoDB" id="411145at2759"/>
<dbReference type="GO" id="GO:0008441">
    <property type="term" value="F:3'(2'),5'-bisphosphate nucleotidase activity"/>
    <property type="evidence" value="ECO:0007669"/>
    <property type="project" value="TreeGrafter"/>
</dbReference>
<dbReference type="CDD" id="cd01517">
    <property type="entry name" value="PAP_phosphatase"/>
    <property type="match status" value="1"/>
</dbReference>
<evidence type="ECO:0000256" key="1">
    <source>
        <dbReference type="ARBA" id="ARBA00001946"/>
    </source>
</evidence>
<dbReference type="PANTHER" id="PTHR43200">
    <property type="entry name" value="PHOSPHATASE"/>
    <property type="match status" value="1"/>
</dbReference>
<proteinExistence type="inferred from homology"/>
<feature type="binding site" evidence="6">
    <location>
        <position position="161"/>
    </location>
    <ligand>
        <name>Mg(2+)</name>
        <dbReference type="ChEBI" id="CHEBI:18420"/>
        <label>1</label>
        <note>catalytic</note>
    </ligand>
</feature>
<dbReference type="InterPro" id="IPR000760">
    <property type="entry name" value="Inositol_monophosphatase-like"/>
</dbReference>
<keyword evidence="9" id="KW-1185">Reference proteome</keyword>
<evidence type="ECO:0000256" key="3">
    <source>
        <dbReference type="ARBA" id="ARBA00022723"/>
    </source>
</evidence>
<dbReference type="Gene3D" id="3.40.190.80">
    <property type="match status" value="1"/>
</dbReference>
<evidence type="ECO:0000256" key="4">
    <source>
        <dbReference type="ARBA" id="ARBA00022801"/>
    </source>
</evidence>
<feature type="region of interest" description="Disordered" evidence="7">
    <location>
        <begin position="98"/>
        <end position="131"/>
    </location>
</feature>
<evidence type="ECO:0000256" key="2">
    <source>
        <dbReference type="ARBA" id="ARBA00009759"/>
    </source>
</evidence>
<name>A0A6A5KCB2_9PLEO</name>
<reference evidence="8" key="1">
    <citation type="submission" date="2020-01" db="EMBL/GenBank/DDBJ databases">
        <authorList>
            <consortium name="DOE Joint Genome Institute"/>
            <person name="Haridas S."/>
            <person name="Albert R."/>
            <person name="Binder M."/>
            <person name="Bloem J."/>
            <person name="Labutti K."/>
            <person name="Salamov A."/>
            <person name="Andreopoulos B."/>
            <person name="Baker S.E."/>
            <person name="Barry K."/>
            <person name="Bills G."/>
            <person name="Bluhm B.H."/>
            <person name="Cannon C."/>
            <person name="Castanera R."/>
            <person name="Culley D.E."/>
            <person name="Daum C."/>
            <person name="Ezra D."/>
            <person name="Gonzalez J.B."/>
            <person name="Henrissat B."/>
            <person name="Kuo A."/>
            <person name="Liang C."/>
            <person name="Lipzen A."/>
            <person name="Lutzoni F."/>
            <person name="Magnuson J."/>
            <person name="Mondo S."/>
            <person name="Nolan M."/>
            <person name="Ohm R."/>
            <person name="Pangilinan J."/>
            <person name="Park H.-J."/>
            <person name="Ramirez L."/>
            <person name="Alfaro M."/>
            <person name="Sun H."/>
            <person name="Tritt A."/>
            <person name="Yoshinaga Y."/>
            <person name="Zwiers L.-H."/>
            <person name="Turgeon B.G."/>
            <person name="Goodwin S.B."/>
            <person name="Spatafora J.W."/>
            <person name="Crous P.W."/>
            <person name="Grigoriev I.V."/>
        </authorList>
    </citation>
    <scope>NUCLEOTIDE SEQUENCE</scope>
    <source>
        <strain evidence="8">P77</strain>
    </source>
</reference>
<evidence type="ECO:0000256" key="6">
    <source>
        <dbReference type="PIRSR" id="PIRSR600760-2"/>
    </source>
</evidence>
<dbReference type="InterPro" id="IPR051090">
    <property type="entry name" value="Inositol_monoP_superfamily"/>
</dbReference>
<accession>A0A6A5KCB2</accession>
<evidence type="ECO:0000256" key="5">
    <source>
        <dbReference type="ARBA" id="ARBA00022842"/>
    </source>
</evidence>
<evidence type="ECO:0000313" key="9">
    <source>
        <dbReference type="Proteomes" id="UP000800040"/>
    </source>
</evidence>
<dbReference type="GO" id="GO:0000103">
    <property type="term" value="P:sulfate assimilation"/>
    <property type="evidence" value="ECO:0007669"/>
    <property type="project" value="TreeGrafter"/>
</dbReference>
<evidence type="ECO:0000256" key="7">
    <source>
        <dbReference type="SAM" id="MobiDB-lite"/>
    </source>
</evidence>
<comment type="cofactor">
    <cofactor evidence="1 6">
        <name>Mg(2+)</name>
        <dbReference type="ChEBI" id="CHEBI:18420"/>
    </cofactor>
</comment>
<feature type="binding site" evidence="6">
    <location>
        <position position="70"/>
    </location>
    <ligand>
        <name>Mg(2+)</name>
        <dbReference type="ChEBI" id="CHEBI:18420"/>
        <label>1</label>
        <note>catalytic</note>
    </ligand>
</feature>
<keyword evidence="3 6" id="KW-0479">Metal-binding</keyword>
<protein>
    <submittedName>
        <fullName evidence="8">Carbohydrate phosphatase</fullName>
    </submittedName>
</protein>
<dbReference type="EMBL" id="ML975294">
    <property type="protein sequence ID" value="KAF1834998.1"/>
    <property type="molecule type" value="Genomic_DNA"/>
</dbReference>
<dbReference type="Gene3D" id="3.30.540.10">
    <property type="entry name" value="Fructose-1,6-Bisphosphatase, subunit A, domain 1"/>
    <property type="match status" value="1"/>
</dbReference>
<dbReference type="SUPFAM" id="SSF56655">
    <property type="entry name" value="Carbohydrate phosphatase"/>
    <property type="match status" value="1"/>
</dbReference>
<feature type="binding site" evidence="6">
    <location>
        <position position="327"/>
    </location>
    <ligand>
        <name>Mg(2+)</name>
        <dbReference type="ChEBI" id="CHEBI:18420"/>
        <label>1</label>
        <note>catalytic</note>
    </ligand>
</feature>
<dbReference type="Pfam" id="PF00459">
    <property type="entry name" value="Inositol_P"/>
    <property type="match status" value="2"/>
</dbReference>
<dbReference type="Proteomes" id="UP000800040">
    <property type="component" value="Unassembled WGS sequence"/>
</dbReference>
<organism evidence="8 9">
    <name type="scientific">Decorospora gaudefroyi</name>
    <dbReference type="NCBI Taxonomy" id="184978"/>
    <lineage>
        <taxon>Eukaryota</taxon>
        <taxon>Fungi</taxon>
        <taxon>Dikarya</taxon>
        <taxon>Ascomycota</taxon>
        <taxon>Pezizomycotina</taxon>
        <taxon>Dothideomycetes</taxon>
        <taxon>Pleosporomycetidae</taxon>
        <taxon>Pleosporales</taxon>
        <taxon>Pleosporineae</taxon>
        <taxon>Pleosporaceae</taxon>
        <taxon>Decorospora</taxon>
    </lineage>
</organism>
<keyword evidence="4" id="KW-0378">Hydrolase</keyword>
<comment type="similarity">
    <text evidence="2">Belongs to the inositol monophosphatase superfamily.</text>
</comment>
<sequence>MAYTAELRLALRAVHRASLVTKSVLRSLQNNVTAETKADDSPVTIADFAAQALLISALHAVYPQDAFLGEESADALRQNEPLADRVWQLVLRAKEEEEQAHASKSKTGNDVRVGEDGNGNEKEEKEEASLAYPESKEEMFELIDRGGKGEVTGRGRVWVMDPVDGTATFMQGQQYAVCLCLLVDGVQQVGVIACPNLGFDIQGPLRQTRIHEDLVDKDGYGVVLSAVKGQGTYIRSANAAGLGEARHIDLTGLESKQLQHLDFVEVTLGKTSLSQPEHEAVASALGAPWPGTIIWSQQMKYVALTLGATDVMVRIPKTVDRFTYVWDHAGGHLLFQEAGGMISDFNGEQIDFAQGRKIRGERNWGMIATMPGLFEHVGRAVRSVLDKRDG</sequence>
<dbReference type="PANTHER" id="PTHR43200:SF2">
    <property type="entry name" value="3'(2'),5'-BISPHOSPHATE NUCLEOTIDASE"/>
    <property type="match status" value="1"/>
</dbReference>
<evidence type="ECO:0000313" key="8">
    <source>
        <dbReference type="EMBL" id="KAF1834998.1"/>
    </source>
</evidence>
<feature type="binding site" evidence="6">
    <location>
        <position position="164"/>
    </location>
    <ligand>
        <name>Mg(2+)</name>
        <dbReference type="ChEBI" id="CHEBI:18420"/>
        <label>1</label>
        <note>catalytic</note>
    </ligand>
</feature>